<dbReference type="OrthoDB" id="9775031at2"/>
<dbReference type="RefSeq" id="WP_044347730.1">
    <property type="nucleotide sequence ID" value="NZ_AZAC01000010.1"/>
</dbReference>
<dbReference type="PATRIC" id="fig|1429043.3.peg.1638"/>
<evidence type="ECO:0000256" key="2">
    <source>
        <dbReference type="ARBA" id="ARBA00022695"/>
    </source>
</evidence>
<proteinExistence type="predicted"/>
<keyword evidence="3" id="KW-0012">Acyltransferase</keyword>
<protein>
    <submittedName>
        <fullName evidence="8">UDP-N-acetylglucosamine diphosphorylase</fullName>
    </submittedName>
</protein>
<keyword evidence="2" id="KW-0548">Nucleotidyltransferase</keyword>
<evidence type="ECO:0000256" key="1">
    <source>
        <dbReference type="ARBA" id="ARBA00022679"/>
    </source>
</evidence>
<evidence type="ECO:0000313" key="8">
    <source>
        <dbReference type="EMBL" id="KIX14495.1"/>
    </source>
</evidence>
<organism evidence="8 9">
    <name type="scientific">Dethiosulfatarculus sandiegensis</name>
    <dbReference type="NCBI Taxonomy" id="1429043"/>
    <lineage>
        <taxon>Bacteria</taxon>
        <taxon>Pseudomonadati</taxon>
        <taxon>Thermodesulfobacteriota</taxon>
        <taxon>Desulfarculia</taxon>
        <taxon>Desulfarculales</taxon>
        <taxon>Desulfarculaceae</taxon>
        <taxon>Dethiosulfatarculus</taxon>
    </lineage>
</organism>
<dbReference type="PANTHER" id="PTHR43584">
    <property type="entry name" value="NUCLEOTIDYL TRANSFERASE"/>
    <property type="match status" value="1"/>
</dbReference>
<dbReference type="FunCoup" id="A0A0D2JY67">
    <property type="interactions" value="504"/>
</dbReference>
<evidence type="ECO:0000256" key="6">
    <source>
        <dbReference type="ARBA" id="ARBA00049628"/>
    </source>
</evidence>
<dbReference type="SUPFAM" id="SSF53448">
    <property type="entry name" value="Nucleotide-diphospho-sugar transferases"/>
    <property type="match status" value="1"/>
</dbReference>
<dbReference type="Pfam" id="PF00483">
    <property type="entry name" value="NTP_transferase"/>
    <property type="match status" value="1"/>
</dbReference>
<comment type="caution">
    <text evidence="8">The sequence shown here is derived from an EMBL/GenBank/DDBJ whole genome shotgun (WGS) entry which is preliminary data.</text>
</comment>
<comment type="function">
    <text evidence="6">Catalyzes the last two sequential reactions in the de novo biosynthetic pathway for UDP-N-acetylglucosamine (UDP-GlcNAc). The C-terminal domain catalyzes the transfer of acetyl group from acetyl coenzyme A to glucosamine-1-phosphate (GlcN-1-P) to produce N-acetylglucosamine-1-phosphate (GlcNAc-1-P), which is converted into UDP-GlcNAc by the transfer of uridine 5-monophosphate (from uridine 5-triphosphate), a reaction catalyzed by the N-terminal domain.</text>
</comment>
<reference evidence="8 9" key="1">
    <citation type="submission" date="2013-11" db="EMBL/GenBank/DDBJ databases">
        <title>Metagenomic analysis of a methanogenic consortium involved in long chain n-alkane degradation.</title>
        <authorList>
            <person name="Davidova I.A."/>
            <person name="Callaghan A.V."/>
            <person name="Wawrik B."/>
            <person name="Pruitt S."/>
            <person name="Marks C."/>
            <person name="Duncan K.E."/>
            <person name="Suflita J.M."/>
        </authorList>
    </citation>
    <scope>NUCLEOTIDE SEQUENCE [LARGE SCALE GENOMIC DNA]</scope>
    <source>
        <strain evidence="8 9">SPR</strain>
    </source>
</reference>
<dbReference type="EMBL" id="AZAC01000010">
    <property type="protein sequence ID" value="KIX14495.1"/>
    <property type="molecule type" value="Genomic_DNA"/>
</dbReference>
<evidence type="ECO:0000256" key="3">
    <source>
        <dbReference type="ARBA" id="ARBA00023315"/>
    </source>
</evidence>
<evidence type="ECO:0000313" key="9">
    <source>
        <dbReference type="Proteomes" id="UP000032233"/>
    </source>
</evidence>
<dbReference type="AlphaFoldDB" id="A0A0D2JY67"/>
<dbReference type="InterPro" id="IPR029044">
    <property type="entry name" value="Nucleotide-diphossugar_trans"/>
</dbReference>
<dbReference type="STRING" id="1429043.X474_07745"/>
<dbReference type="Gene3D" id="3.90.550.10">
    <property type="entry name" value="Spore Coat Polysaccharide Biosynthesis Protein SpsA, Chain A"/>
    <property type="match status" value="1"/>
</dbReference>
<comment type="catalytic activity">
    <reaction evidence="4">
        <text>alpha-D-glucosamine 1-phosphate + acetyl-CoA = N-acetyl-alpha-D-glucosamine 1-phosphate + CoA + H(+)</text>
        <dbReference type="Rhea" id="RHEA:13725"/>
        <dbReference type="ChEBI" id="CHEBI:15378"/>
        <dbReference type="ChEBI" id="CHEBI:57287"/>
        <dbReference type="ChEBI" id="CHEBI:57288"/>
        <dbReference type="ChEBI" id="CHEBI:57776"/>
        <dbReference type="ChEBI" id="CHEBI:58516"/>
        <dbReference type="EC" id="2.3.1.157"/>
    </reaction>
</comment>
<accession>A0A0D2JY67</accession>
<sequence length="260" mass="28712">MPKNPSTEELAVVILAAGKGTRMKSSLPKVLHTLGNRPLLTYPVEAAQKLGADRIVVIVGHKAELVKEAFKDVPNLGFALQEPQLGTGHAVICAQDDLMDHKGDVLILCGDVPGISQVTLLNLIEKHRSQNYELTVLGMEPSDPAHYGRLVTAENGELTRIVEYRDANPEQRKIRQVNAGIYLARTQTMLKHLPLLKTENDQNEYYLTDLVEIMHKRGMKVGYSLCSDPTEVAGINSVEELKALEKKMLPQDEEVLECAG</sequence>
<dbReference type="InParanoid" id="A0A0D2JY67"/>
<feature type="domain" description="Nucleotidyl transferase" evidence="7">
    <location>
        <begin position="12"/>
        <end position="222"/>
    </location>
</feature>
<dbReference type="InterPro" id="IPR005835">
    <property type="entry name" value="NTP_transferase_dom"/>
</dbReference>
<evidence type="ECO:0000259" key="7">
    <source>
        <dbReference type="Pfam" id="PF00483"/>
    </source>
</evidence>
<dbReference type="PANTHER" id="PTHR43584:SF3">
    <property type="entry name" value="BIFUNCTIONAL PROTEIN GLMU"/>
    <property type="match status" value="1"/>
</dbReference>
<dbReference type="CDD" id="cd02540">
    <property type="entry name" value="GT2_GlmU_N_bac"/>
    <property type="match status" value="1"/>
</dbReference>
<dbReference type="GO" id="GO:0019134">
    <property type="term" value="F:glucosamine-1-phosphate N-acetyltransferase activity"/>
    <property type="evidence" value="ECO:0007669"/>
    <property type="project" value="UniProtKB-EC"/>
</dbReference>
<comment type="catalytic activity">
    <reaction evidence="5">
        <text>N-acetyl-alpha-D-glucosamine 1-phosphate + UTP + H(+) = UDP-N-acetyl-alpha-D-glucosamine + diphosphate</text>
        <dbReference type="Rhea" id="RHEA:13509"/>
        <dbReference type="ChEBI" id="CHEBI:15378"/>
        <dbReference type="ChEBI" id="CHEBI:33019"/>
        <dbReference type="ChEBI" id="CHEBI:46398"/>
        <dbReference type="ChEBI" id="CHEBI:57705"/>
        <dbReference type="ChEBI" id="CHEBI:57776"/>
        <dbReference type="EC" id="2.7.7.23"/>
    </reaction>
</comment>
<dbReference type="Proteomes" id="UP000032233">
    <property type="component" value="Unassembled WGS sequence"/>
</dbReference>
<dbReference type="InterPro" id="IPR050065">
    <property type="entry name" value="GlmU-like"/>
</dbReference>
<keyword evidence="1" id="KW-0808">Transferase</keyword>
<evidence type="ECO:0000256" key="5">
    <source>
        <dbReference type="ARBA" id="ARBA00048493"/>
    </source>
</evidence>
<dbReference type="GO" id="GO:0003977">
    <property type="term" value="F:UDP-N-acetylglucosamine diphosphorylase activity"/>
    <property type="evidence" value="ECO:0007669"/>
    <property type="project" value="UniProtKB-EC"/>
</dbReference>
<gene>
    <name evidence="8" type="ORF">X474_07745</name>
</gene>
<keyword evidence="9" id="KW-1185">Reference proteome</keyword>
<evidence type="ECO:0000256" key="4">
    <source>
        <dbReference type="ARBA" id="ARBA00048247"/>
    </source>
</evidence>
<name>A0A0D2JY67_9BACT</name>